<dbReference type="Pfam" id="PF00188">
    <property type="entry name" value="CAP"/>
    <property type="match status" value="1"/>
</dbReference>
<organism evidence="3">
    <name type="scientific">Mesocestoides corti</name>
    <name type="common">Flatworm</name>
    <dbReference type="NCBI Taxonomy" id="53468"/>
    <lineage>
        <taxon>Eukaryota</taxon>
        <taxon>Metazoa</taxon>
        <taxon>Spiralia</taxon>
        <taxon>Lophotrochozoa</taxon>
        <taxon>Platyhelminthes</taxon>
        <taxon>Cestoda</taxon>
        <taxon>Eucestoda</taxon>
        <taxon>Cyclophyllidea</taxon>
        <taxon>Mesocestoididae</taxon>
        <taxon>Mesocestoides</taxon>
    </lineage>
</organism>
<proteinExistence type="predicted"/>
<dbReference type="InterPro" id="IPR001283">
    <property type="entry name" value="CRISP-related"/>
</dbReference>
<feature type="signal peptide" evidence="1">
    <location>
        <begin position="1"/>
        <end position="16"/>
    </location>
</feature>
<dbReference type="CDD" id="cd05380">
    <property type="entry name" value="CAP_euk"/>
    <property type="match status" value="1"/>
</dbReference>
<dbReference type="InterPro" id="IPR014044">
    <property type="entry name" value="CAP_dom"/>
</dbReference>
<evidence type="ECO:0000256" key="1">
    <source>
        <dbReference type="SAM" id="SignalP"/>
    </source>
</evidence>
<feature type="chain" id="PRO_5043207566" evidence="1">
    <location>
        <begin position="17"/>
        <end position="222"/>
    </location>
</feature>
<sequence length="222" mass="23932">MIKLICVLALVCNVLADVPSQEERNTIMECHTKLREGVTPTASNMQLMTYSSEMEKLAEEAVAACSPITPNRVSNPQFQGVGFVYSFTNYRKPTYNTLLCTVHGSAYSYANDTCNYGCSEYKQMVWATSTEVGCASKACPNNRGDSVTAHVVACVYKPSESKLKGRPYEEGVSCSKCPEGYGCNRNQCDAKTPPQAKTTSGASGTSSLTVLLSAVLIAQCLP</sequence>
<dbReference type="SMART" id="SM00198">
    <property type="entry name" value="SCP"/>
    <property type="match status" value="1"/>
</dbReference>
<protein>
    <submittedName>
        <fullName evidence="3 4">SCP domain-containing protein</fullName>
    </submittedName>
</protein>
<dbReference type="InterPro" id="IPR035940">
    <property type="entry name" value="CAP_sf"/>
</dbReference>
<name>A0A5K3FVP8_MESCO</name>
<keyword evidence="1" id="KW-0732">Signal</keyword>
<reference evidence="3 4" key="1">
    <citation type="submission" date="2019-11" db="UniProtKB">
        <authorList>
            <consortium name="WormBaseParasite"/>
        </authorList>
    </citation>
    <scope>IDENTIFICATION</scope>
</reference>
<dbReference type="WBParaSite" id="MCU_011819-RA">
    <property type="protein sequence ID" value="MCU_011819-RA"/>
    <property type="gene ID" value="MCU_011819"/>
</dbReference>
<dbReference type="AlphaFoldDB" id="A0A5K3FVP8"/>
<evidence type="ECO:0000313" key="4">
    <source>
        <dbReference type="WBParaSite" id="MCU_011819-RB"/>
    </source>
</evidence>
<evidence type="ECO:0000313" key="3">
    <source>
        <dbReference type="WBParaSite" id="MCU_011819-RA"/>
    </source>
</evidence>
<feature type="domain" description="SCP" evidence="2">
    <location>
        <begin position="22"/>
        <end position="164"/>
    </location>
</feature>
<dbReference type="Gene3D" id="3.40.33.10">
    <property type="entry name" value="CAP"/>
    <property type="match status" value="1"/>
</dbReference>
<dbReference type="PANTHER" id="PTHR10334">
    <property type="entry name" value="CYSTEINE-RICH SECRETORY PROTEIN-RELATED"/>
    <property type="match status" value="1"/>
</dbReference>
<dbReference type="WBParaSite" id="MCU_011819-RB">
    <property type="protein sequence ID" value="MCU_011819-RB"/>
    <property type="gene ID" value="MCU_011819"/>
</dbReference>
<accession>A0A5K3FVP8</accession>
<dbReference type="SUPFAM" id="SSF55797">
    <property type="entry name" value="PR-1-like"/>
    <property type="match status" value="1"/>
</dbReference>
<evidence type="ECO:0000259" key="2">
    <source>
        <dbReference type="SMART" id="SM00198"/>
    </source>
</evidence>